<keyword evidence="2" id="KW-1185">Reference proteome</keyword>
<name>A0ACB9VF18_9CETA</name>
<reference evidence="1" key="1">
    <citation type="submission" date="2022-03" db="EMBL/GenBank/DDBJ databases">
        <title>Genomic analyses of argali, domestic sheep and their hybrids provide insights into chromosomal evolution, heterosis and genetic basis of agronomic traits.</title>
        <authorList>
            <person name="Li M."/>
        </authorList>
    </citation>
    <scope>NUCLEOTIDE SEQUENCE</scope>
    <source>
        <strain evidence="1">F1 hybrid</strain>
    </source>
</reference>
<comment type="caution">
    <text evidence="1">The sequence shown here is derived from an EMBL/GenBank/DDBJ whole genome shotgun (WGS) entry which is preliminary data.</text>
</comment>
<gene>
    <name evidence="1" type="ORF">MJG53_002641</name>
</gene>
<proteinExistence type="predicted"/>
<dbReference type="EMBL" id="CM043027">
    <property type="protein sequence ID" value="KAI4588233.1"/>
    <property type="molecule type" value="Genomic_DNA"/>
</dbReference>
<dbReference type="Proteomes" id="UP001057279">
    <property type="component" value="Linkage Group LG02"/>
</dbReference>
<evidence type="ECO:0000313" key="1">
    <source>
        <dbReference type="EMBL" id="KAI4588233.1"/>
    </source>
</evidence>
<sequence length="3814" mass="414859">MKKLWVKKRFQKTGHSRRAFGRLTHDSETGEDDISDGQGTQRLELRDDGAFSTPTGGSDTLVGTSLDTPPTSVTGTSEEQVSWWGSGQTVLEQEAGSRAGTRCLPGSPRQAQATGAGPRHLGVEPLVRASRANLVGASWGSEDSLSVASDLYGSAFSLYRGRALSIHVSVPQSGLHKEEPDLQPQPASEAPRRPALPPPSKSALLPPPSPRVGKRPPPGTGGQPLATPTPPHRRSREPVLPEDATAEEKRGKKSKSSGPSLAGTAESRPQTPLSEASGRQSALGRSPRLVRAGSRILDKLQFFEERRRSLERSDSPPAPLRPWVPLRKARSLEQPKSEGGGPWGTPRASQEELRAPAGSVAERRRLFQQKAASLDERTRQRSPASDLELRFAQELGRIRRSTSREELVRSHESLRATLQRAPSPREPGEPPLFSQPSTPKTPRALSPAAAQPPPASVAEKPGDEPGRPRGRGPAGRTEPGEGPQQEVRRRDQFPLTRSRAIQECRSPVPPPTSEPPETRTKAPPGRKREPPPQAVRFLPWATPGQEGAAVPQTLEKNRAGPEAEKRLRRGPEEDGPWGAWDRRGARSQGRGRRARPTSPELESSDDSYVSAGEEPLEAPVFEIPLQNAVVAPGVDVLLKCIVTANPPPQVSWQKDGSPLRSDGRLLIRAEGERHTLLLREARAADAGSYAATATNELGQARCAATLAVRPGGSTSPFSSPITSDEEYLSPPEEFPEPGETWPRAPTMKLSPGQNRRSSDTGSKAPPTFKVSLMDQSVREGQDVTMSIRVQGEPKPVVSWLRNRQPVRPDQRRFAEEAEDGLCRLRILAAERGDAGFYTCKAVNEYGARQCEARLEVRAHPESRSLAVLAPLQDVDVGAGEMALFECLVAGPTDVEVDWLCRGRLLQPALLKCKMHFDGRKCKLLLTSVHEDDSGVYTCKLSTAKDELTCSARLTVRPSLAPLFTRLLEDVEVLEGRAARFDCKISGSPPPSVTWTHFGRPVEESENVRLRQDGGLHSLHIVHVSSEDEGLYAVSAANTHGQAHCSAQLYVEEPRTAATGPSSKLEKMPSIPEEPEQGELERLSMPDFLRPLQDLDVGLAKEAMLECQVTGLPYPTISWFHNGHRIQSSDDRRMTQYRDVHRLVFPAVGPQHAGVYKSVIANKLGKAACYAHLYVTDVVPGPPDGAPQVVAVTGRMITLAWNPPRSLDMAIDPDALTYTVQHQVLGSDQWTALVTGLRQPGWAATGLRKGVQHVFRVLSTTIKSSSKPSPPSEPAQLLERGPPLEEAPAVLDKPDVVYVVEGQPASVTVTFNHVEAQVVWRSCRGALLEARPGVYELSQPDDDQYSLRICRVSRRDLGALTCTARNRHGTQACSVTLELAEAPRFESIMEDVEVGAGETARFAVVVDGKPLPDIMWYKDEALLTESNHVSFVYEENECSLVVLSAGAQDGGVYTCTARNLAGEVSCKAELAVHSAQTAMEVEGIGEDEEQRGRRLSDFYDIHQEIGRGAFSYLRRVVERSSGLEFAAKFIPSQAKPKASAWREARLLARLQHDCILYFHEAFERRRGLVIVTELCTEELLERMARKPTVCESEIRAYMRQVLEGICYLHENHVLHLDVKPENLLVWDGVEGEEQVRICDFGNAQELTPGEPQYCQYGTPEFVAPEIVNQTPVSGVTDIWPVGVVAFLCLTGISPFVGENDRTTLMNIRNYNVAFEETTFLSLSREARGFLIKVLVRDRLRPTAEETLEHPWFKAQAKGAEVSTDHLKLFLSRRRWQRSQISYKCHLVLRPIPELLRAPPERVWVAVPRRPPPSGGLSSSSDSEEEELEELPSVPRPLQPEFSGSRVSLTDIPTEDEALGAPEAGAPTPMDWQEQGKAPSQDQEAPSPQELPSPGQESPSGPSPRRGELRRGSSAESALPRAGPREPGRGLHKAASVELPQRRSPSPGATRLTRGGLGEGEYAQRLQALRQRLLRGGPDDGKVSGLRGPLLESLGGRARDPRLARAASSEAAPHYQHPPEARGLQKSSSFSQGEAEPRGRHRRAGAPLEIPVARLGARKLQESPSLSALSEAQPPSPVRPSAAKPSAPKASEPPVGAPSEAAQPPAPQPAREKAPESTPEPARAPKPTQPPTALQTLAAPLTPYAQIMQSLQLPGQAQGPPQGAVVSPASRSPASRLEPKAHPAVFSRVASPPPGASEKRLLPGAGATPGPAEKARVPAVPRRPGSSLSSSIENLESEAVFEAKFKRSRESPLSRGLRLLSRSRSEERGPFRGAEEEDGIYRPSPAGTPLELVRRSERSRSVQDLRAVGEPGLVRRLSLSLSQRLRRTPPAQRHPAWEPRGGDGESSEGGSSARGSPVLTVRRRLSSTLERLSSRLQRSGSSEDSGGASGRSTPLFGRLRRATSEGESLRRLGLAQNQLAAQAGAATPSAESLGSEASATSGSSAPAESRSRLRWGLSRLRKDKGLSQPNLSGSVQEDLGHQYVRSESDFPPVFHIKLKDQVLLEGEAATLLCLPAACPAPHISWMKDKQSLRSEPSVIIVSCKDGRQLLSIPRVGKRHAGLYECSATNVLGSITSSCTVAVARTPGKLAPPEVPQTYQDTALVLWKPGDSKAPCTYTLERRVDGESSWHLVSSGIPDCYYNVTHLPVGMTVRFRVACANRAGQGPFSNPSEKVLVRGVQDSSALPSAAHRDAPVTSGPARAPPPDAPTSLAPPLSPSPAPAPPGSQAAPLGPSSSQAPPSQALSSLKAVGPPPQTPPRKHRGLQAVQQVEPTPPSAQDSPSEPTSSVSDTGTPTPASAPQAVKTASSSMPLYMVTSFVSAPPAPEPPAPEPPPEPTKVTVRSLSPAKEVVGSPGGGPPRAPGPEGTTLRKGPPQKPYTFLEEKARGRFGVVRACRENATGRTFVAKIVPYAAEGKRQVLQEYEVLRTLHHERLMALHEAYITPRYLVLIAESCGNRELLCGLSDRFRYSEDDVATYVVQLLQGLDYLHGRHVLHLDIKPDNLLLAPDNALKIVDFGSAQPYNPQALRPLGHRTGTLEFMAPEMVKGDPIGSATDIWGAGVLTYIMLSGRSPFYEPDPQETEARIVGGRFDAFQLYPNTSQSATLFLRKVLSVHPWSRPSVQDCLAHPWLQDAYLMKLRRQTLTFTTNRLKEFLGEQRRRRAEAATRHKMSKAAPARKPAAVFCSAAAPPYGRSLDINDLQVQKAAIRIQASYQAHRSGKELREKGPPRVLEPLKDLVLLMEGSAAKLICCVSAFSDLFTHWGKDRKELRDRPKCRYVFKDPDIVALVVHDGELADLNQYSINVTNPFGQCSGSARILVEVPAKIQKGPDNQGNTDCRDPGVFFEIGSTTTTLTIRQATPEYSGKYEVVHHLEVSFRIQFQPVYQFSSVAQVAIAIMLKAVILIGGPQKGTRFRPLSFEVPKPLFPVAGVPMIQHHIEACAQVPGMQEILLIGFYQPDEPLTRFLEAAQQEFNLPIRYLQEFAPLGTGGGLYHFRDQILAGGPEAFFVLNADVCSDFPLSAMLDVHRHQPHPFLLLGTTANRTQSLNYGCIVENPQTHEVLHYVEKPSTFVSDIINCGIYLFSPEALKPLRDVFQRNQQDGQLEDSSGLWPGAGTIRLEQDVFSALAGQGQIYVHLTDGIWSQIKSAGSALYASRLYLSQYQLTHPERLAKHTPGGPRIRGNVYIHPTAKVAPSAVLGPNVSIGEGVTIGEGVRLRESIILHGATLQEHTCVLHSIVGWGSTVGRWARVEGTPNDPNPNDPRAHMDSESLFKDGKLLPAITILGCRVRIPAEVLILNSIVLPHKELSRSFTNQIIL</sequence>
<evidence type="ECO:0000313" key="2">
    <source>
        <dbReference type="Proteomes" id="UP001057279"/>
    </source>
</evidence>
<protein>
    <submittedName>
        <fullName evidence="1">Uncharacterized protein</fullName>
    </submittedName>
</protein>
<accession>A0ACB9VF18</accession>
<organism evidence="1 2">
    <name type="scientific">Ovis ammon polii x Ovis aries</name>
    <dbReference type="NCBI Taxonomy" id="2918886"/>
    <lineage>
        <taxon>Eukaryota</taxon>
        <taxon>Metazoa</taxon>
        <taxon>Chordata</taxon>
        <taxon>Craniata</taxon>
        <taxon>Vertebrata</taxon>
        <taxon>Euteleostomi</taxon>
        <taxon>Mammalia</taxon>
        <taxon>Eutheria</taxon>
        <taxon>Laurasiatheria</taxon>
        <taxon>Artiodactyla</taxon>
        <taxon>Ruminantia</taxon>
        <taxon>Pecora</taxon>
        <taxon>Bovidae</taxon>
        <taxon>Caprinae</taxon>
        <taxon>Ovis</taxon>
    </lineage>
</organism>